<evidence type="ECO:0000313" key="2">
    <source>
        <dbReference type="EMBL" id="MEK9501062.1"/>
    </source>
</evidence>
<name>A0ABU9E8K6_9BACT</name>
<dbReference type="EMBL" id="JBBHLI010000004">
    <property type="protein sequence ID" value="MEK9501062.1"/>
    <property type="molecule type" value="Genomic_DNA"/>
</dbReference>
<evidence type="ECO:0000313" key="3">
    <source>
        <dbReference type="Proteomes" id="UP001484239"/>
    </source>
</evidence>
<reference evidence="2 3" key="1">
    <citation type="submission" date="2024-02" db="EMBL/GenBank/DDBJ databases">
        <title>A novel Gemmatimonadota bacterium.</title>
        <authorList>
            <person name="Du Z.-J."/>
            <person name="Ye Y.-Q."/>
        </authorList>
    </citation>
    <scope>NUCLEOTIDE SEQUENCE [LARGE SCALE GENOMIC DNA]</scope>
    <source>
        <strain evidence="2 3">DH-20</strain>
    </source>
</reference>
<gene>
    <name evidence="2" type="ORF">WI372_08745</name>
</gene>
<comment type="caution">
    <text evidence="2">The sequence shown here is derived from an EMBL/GenBank/DDBJ whole genome shotgun (WGS) entry which is preliminary data.</text>
</comment>
<evidence type="ECO:0008006" key="4">
    <source>
        <dbReference type="Google" id="ProtNLM"/>
    </source>
</evidence>
<feature type="signal peptide" evidence="1">
    <location>
        <begin position="1"/>
        <end position="25"/>
    </location>
</feature>
<proteinExistence type="predicted"/>
<protein>
    <recommendedName>
        <fullName evidence="4">Lipoprotein</fullName>
    </recommendedName>
</protein>
<organism evidence="2 3">
    <name type="scientific">Gaopeijia maritima</name>
    <dbReference type="NCBI Taxonomy" id="3119007"/>
    <lineage>
        <taxon>Bacteria</taxon>
        <taxon>Pseudomonadati</taxon>
        <taxon>Gemmatimonadota</taxon>
        <taxon>Longimicrobiia</taxon>
        <taxon>Gaopeijiales</taxon>
        <taxon>Gaopeijiaceae</taxon>
        <taxon>Gaopeijia</taxon>
    </lineage>
</organism>
<feature type="chain" id="PRO_5047024767" description="Lipoprotein" evidence="1">
    <location>
        <begin position="26"/>
        <end position="163"/>
    </location>
</feature>
<keyword evidence="3" id="KW-1185">Reference proteome</keyword>
<sequence>MLNWSPIRSTVLGLTTLVAASCASAGGGGNADGGAIVQMDMGVVTAEAMSEQTQNLFRREQFQVFREEPVPAPMIQSEWRNQTPTTDEQAMGVTEVQVRVVVRGRERPPMGGLRVYQVTYQMEAEVKTAAAPEWMPAEITPQRREMARELGRELQTLLEFTRR</sequence>
<dbReference type="RefSeq" id="WP_405277074.1">
    <property type="nucleotide sequence ID" value="NZ_JBBHLI010000004.1"/>
</dbReference>
<accession>A0ABU9E8K6</accession>
<evidence type="ECO:0000256" key="1">
    <source>
        <dbReference type="SAM" id="SignalP"/>
    </source>
</evidence>
<keyword evidence="1" id="KW-0732">Signal</keyword>
<dbReference type="Proteomes" id="UP001484239">
    <property type="component" value="Unassembled WGS sequence"/>
</dbReference>